<dbReference type="SUPFAM" id="SSF52540">
    <property type="entry name" value="P-loop containing nucleoside triphosphate hydrolases"/>
    <property type="match status" value="1"/>
</dbReference>
<evidence type="ECO:0008006" key="4">
    <source>
        <dbReference type="Google" id="ProtNLM"/>
    </source>
</evidence>
<keyword evidence="3" id="KW-1185">Reference proteome</keyword>
<evidence type="ECO:0000256" key="1">
    <source>
        <dbReference type="SAM" id="MobiDB-lite"/>
    </source>
</evidence>
<evidence type="ECO:0000313" key="2">
    <source>
        <dbReference type="EMBL" id="GAA3812227.1"/>
    </source>
</evidence>
<protein>
    <recommendedName>
        <fullName evidence="4">Sulfotransferase</fullName>
    </recommendedName>
</protein>
<dbReference type="Pfam" id="PF13469">
    <property type="entry name" value="Sulfotransfer_3"/>
    <property type="match status" value="1"/>
</dbReference>
<dbReference type="EMBL" id="BAABAH010000003">
    <property type="protein sequence ID" value="GAA3812227.1"/>
    <property type="molecule type" value="Genomic_DNA"/>
</dbReference>
<evidence type="ECO:0000313" key="3">
    <source>
        <dbReference type="Proteomes" id="UP001501821"/>
    </source>
</evidence>
<dbReference type="InterPro" id="IPR027417">
    <property type="entry name" value="P-loop_NTPase"/>
</dbReference>
<reference evidence="3" key="1">
    <citation type="journal article" date="2019" name="Int. J. Syst. Evol. Microbiol.">
        <title>The Global Catalogue of Microorganisms (GCM) 10K type strain sequencing project: providing services to taxonomists for standard genome sequencing and annotation.</title>
        <authorList>
            <consortium name="The Broad Institute Genomics Platform"/>
            <consortium name="The Broad Institute Genome Sequencing Center for Infectious Disease"/>
            <person name="Wu L."/>
            <person name="Ma J."/>
        </authorList>
    </citation>
    <scope>NUCLEOTIDE SEQUENCE [LARGE SCALE GENOMIC DNA]</scope>
    <source>
        <strain evidence="3">JCM 16953</strain>
    </source>
</reference>
<sequence length="287" mass="33352">MPYDARVPKPSRRRPDLGGEGDEVAELRQELEQTRAEVRDLRRRLRRTRDRLRESRPRDDVGYLFVVTYGRSGSTLVQGLLNSIPGYVIRGENAQILRHLYEFHRAGMKLQRRGRGWLKSHPEHDEQPVTQPFYGAEAYPRVPPHPLFRRIALDVLLGPDEATRVVGFKEVHWDEPDTAHYVQWLQRVFPGARFLFNTRDLDDVAQSAWWGDDPDSRGRLERIEADLLALCDELGGAAYRIHYDDYTADPSVLAGLYEWLDEPFDVDRVREVLGREHSFQRKPDAEA</sequence>
<proteinExistence type="predicted"/>
<dbReference type="Proteomes" id="UP001501821">
    <property type="component" value="Unassembled WGS sequence"/>
</dbReference>
<dbReference type="Gene3D" id="3.40.50.300">
    <property type="entry name" value="P-loop containing nucleotide triphosphate hydrolases"/>
    <property type="match status" value="1"/>
</dbReference>
<accession>A0ABP7I8J1</accession>
<name>A0ABP7I8J1_9ACTN</name>
<feature type="region of interest" description="Disordered" evidence="1">
    <location>
        <begin position="1"/>
        <end position="22"/>
    </location>
</feature>
<organism evidence="2 3">
    <name type="scientific">Nocardioides panacisoli</name>
    <dbReference type="NCBI Taxonomy" id="627624"/>
    <lineage>
        <taxon>Bacteria</taxon>
        <taxon>Bacillati</taxon>
        <taxon>Actinomycetota</taxon>
        <taxon>Actinomycetes</taxon>
        <taxon>Propionibacteriales</taxon>
        <taxon>Nocardioidaceae</taxon>
        <taxon>Nocardioides</taxon>
    </lineage>
</organism>
<gene>
    <name evidence="2" type="ORF">GCM10022242_13420</name>
</gene>
<comment type="caution">
    <text evidence="2">The sequence shown here is derived from an EMBL/GenBank/DDBJ whole genome shotgun (WGS) entry which is preliminary data.</text>
</comment>